<dbReference type="InterPro" id="IPR005363">
    <property type="entry name" value="UPF0167"/>
</dbReference>
<dbReference type="EMBL" id="POUD01000064">
    <property type="protein sequence ID" value="PZG17640.1"/>
    <property type="molecule type" value="Genomic_DNA"/>
</dbReference>
<dbReference type="Proteomes" id="UP000249304">
    <property type="component" value="Unassembled WGS sequence"/>
</dbReference>
<gene>
    <name evidence="2" type="ORF">C1J01_17375</name>
</gene>
<comment type="caution">
    <text evidence="2">The sequence shown here is derived from an EMBL/GenBank/DDBJ whole genome shotgun (WGS) entry which is preliminary data.</text>
</comment>
<evidence type="ECO:0000313" key="2">
    <source>
        <dbReference type="EMBL" id="PZG17640.1"/>
    </source>
</evidence>
<dbReference type="OrthoDB" id="7065534at2"/>
<sequence length="161" mass="18018">MRGFRTLTAHVLPPVRRAPGGVVRLRRAGPLLVVRRGGRRHVPARHRRRRHRGRAALAKDTEYGLVGWEEAMAGRTHGVPDFGHAPGFELEPPGEDDWVAVRIPSAVLLELVRTPTYSTWQGEQWLFCCGDAMTYLGEPEPGSHAFACRACGERRRHADLD</sequence>
<accession>A0A2W2EVP7</accession>
<proteinExistence type="inferred from homology"/>
<comment type="similarity">
    <text evidence="1">Belongs to the UPF0167 family.</text>
</comment>
<reference evidence="2 3" key="1">
    <citation type="submission" date="2018-01" db="EMBL/GenBank/DDBJ databases">
        <title>Draft genome sequence of Nonomuraea sp. KC333.</title>
        <authorList>
            <person name="Sahin N."/>
            <person name="Saygin H."/>
            <person name="Ay H."/>
        </authorList>
    </citation>
    <scope>NUCLEOTIDE SEQUENCE [LARGE SCALE GENOMIC DNA]</scope>
    <source>
        <strain evidence="2 3">KC333</strain>
    </source>
</reference>
<keyword evidence="3" id="KW-1185">Reference proteome</keyword>
<organism evidence="2 3">
    <name type="scientific">Nonomuraea aridisoli</name>
    <dbReference type="NCBI Taxonomy" id="2070368"/>
    <lineage>
        <taxon>Bacteria</taxon>
        <taxon>Bacillati</taxon>
        <taxon>Actinomycetota</taxon>
        <taxon>Actinomycetes</taxon>
        <taxon>Streptosporangiales</taxon>
        <taxon>Streptosporangiaceae</taxon>
        <taxon>Nonomuraea</taxon>
    </lineage>
</organism>
<evidence type="ECO:0000313" key="3">
    <source>
        <dbReference type="Proteomes" id="UP000249304"/>
    </source>
</evidence>
<name>A0A2W2EVP7_9ACTN</name>
<protein>
    <submittedName>
        <fullName evidence="2">Uncharacterized protein</fullName>
    </submittedName>
</protein>
<dbReference type="AlphaFoldDB" id="A0A2W2EVP7"/>
<dbReference type="Pfam" id="PF03691">
    <property type="entry name" value="UPF0167"/>
    <property type="match status" value="1"/>
</dbReference>
<evidence type="ECO:0000256" key="1">
    <source>
        <dbReference type="ARBA" id="ARBA00008525"/>
    </source>
</evidence>